<sequence length="29" mass="3175">MGIVGVGCQSVKCPKFCKQSVPWACEFEL</sequence>
<dbReference type="Proteomes" id="UP000634136">
    <property type="component" value="Unassembled WGS sequence"/>
</dbReference>
<accession>A0A834W6U8</accession>
<evidence type="ECO:0000313" key="2">
    <source>
        <dbReference type="Proteomes" id="UP000634136"/>
    </source>
</evidence>
<proteinExistence type="predicted"/>
<evidence type="ECO:0000313" key="1">
    <source>
        <dbReference type="EMBL" id="KAF7811402.1"/>
    </source>
</evidence>
<reference evidence="1" key="1">
    <citation type="submission" date="2020-09" db="EMBL/GenBank/DDBJ databases">
        <title>Genome-Enabled Discovery of Anthraquinone Biosynthesis in Senna tora.</title>
        <authorList>
            <person name="Kang S.-H."/>
            <person name="Pandey R.P."/>
            <person name="Lee C.-M."/>
            <person name="Sim J.-S."/>
            <person name="Jeong J.-T."/>
            <person name="Choi B.-S."/>
            <person name="Jung M."/>
            <person name="Ginzburg D."/>
            <person name="Zhao K."/>
            <person name="Won S.Y."/>
            <person name="Oh T.-J."/>
            <person name="Yu Y."/>
            <person name="Kim N.-H."/>
            <person name="Lee O.R."/>
            <person name="Lee T.-H."/>
            <person name="Bashyal P."/>
            <person name="Kim T.-S."/>
            <person name="Lee W.-H."/>
            <person name="Kawkins C."/>
            <person name="Kim C.-K."/>
            <person name="Kim J.S."/>
            <person name="Ahn B.O."/>
            <person name="Rhee S.Y."/>
            <person name="Sohng J.K."/>
        </authorList>
    </citation>
    <scope>NUCLEOTIDE SEQUENCE</scope>
    <source>
        <tissue evidence="1">Leaf</tissue>
    </source>
</reference>
<comment type="caution">
    <text evidence="1">The sequence shown here is derived from an EMBL/GenBank/DDBJ whole genome shotgun (WGS) entry which is preliminary data.</text>
</comment>
<dbReference type="EMBL" id="JAAIUW010000010">
    <property type="protein sequence ID" value="KAF7811402.1"/>
    <property type="molecule type" value="Genomic_DNA"/>
</dbReference>
<protein>
    <submittedName>
        <fullName evidence="1">Uncharacterized protein</fullName>
    </submittedName>
</protein>
<dbReference type="AlphaFoldDB" id="A0A834W6U8"/>
<keyword evidence="2" id="KW-1185">Reference proteome</keyword>
<gene>
    <name evidence="1" type="ORF">G2W53_032378</name>
</gene>
<organism evidence="1 2">
    <name type="scientific">Senna tora</name>
    <dbReference type="NCBI Taxonomy" id="362788"/>
    <lineage>
        <taxon>Eukaryota</taxon>
        <taxon>Viridiplantae</taxon>
        <taxon>Streptophyta</taxon>
        <taxon>Embryophyta</taxon>
        <taxon>Tracheophyta</taxon>
        <taxon>Spermatophyta</taxon>
        <taxon>Magnoliopsida</taxon>
        <taxon>eudicotyledons</taxon>
        <taxon>Gunneridae</taxon>
        <taxon>Pentapetalae</taxon>
        <taxon>rosids</taxon>
        <taxon>fabids</taxon>
        <taxon>Fabales</taxon>
        <taxon>Fabaceae</taxon>
        <taxon>Caesalpinioideae</taxon>
        <taxon>Cassia clade</taxon>
        <taxon>Senna</taxon>
    </lineage>
</organism>
<name>A0A834W6U8_9FABA</name>